<keyword evidence="1" id="KW-1133">Transmembrane helix</keyword>
<accession>A0A914ZTW2</accession>
<reference evidence="3 4" key="1">
    <citation type="submission" date="2022-11" db="UniProtKB">
        <authorList>
            <consortium name="WormBaseParasite"/>
        </authorList>
    </citation>
    <scope>IDENTIFICATION</scope>
</reference>
<feature type="transmembrane region" description="Helical" evidence="1">
    <location>
        <begin position="29"/>
        <end position="46"/>
    </location>
</feature>
<keyword evidence="1" id="KW-0812">Transmembrane</keyword>
<evidence type="ECO:0000313" key="3">
    <source>
        <dbReference type="WBParaSite" id="PgB21_g044_t03"/>
    </source>
</evidence>
<evidence type="ECO:0000313" key="4">
    <source>
        <dbReference type="WBParaSite" id="PgB21_g044_t06"/>
    </source>
</evidence>
<evidence type="ECO:0000313" key="2">
    <source>
        <dbReference type="Proteomes" id="UP000887569"/>
    </source>
</evidence>
<sequence>MCTHFLIFVYAFYCFTLLGPYPHIHPSNWFTSNTVFAPTAARLIHFELKMVISLGRSMLICCALMSACVLFPICLCVYLHSFLSVHLSDFVSFSLSVRLSTSAPPCLSVSLCICMCSVPVCFCLSLYAAYVRVGECVHMDSTYYDERSR</sequence>
<evidence type="ECO:0000256" key="1">
    <source>
        <dbReference type="SAM" id="Phobius"/>
    </source>
</evidence>
<dbReference type="WBParaSite" id="PgB21_g044_t06">
    <property type="protein sequence ID" value="PgB21_g044_t06"/>
    <property type="gene ID" value="PgB21_g044"/>
</dbReference>
<proteinExistence type="predicted"/>
<keyword evidence="1" id="KW-0472">Membrane</keyword>
<feature type="transmembrane region" description="Helical" evidence="1">
    <location>
        <begin position="58"/>
        <end position="87"/>
    </location>
</feature>
<name>A0A914ZTW2_PARUN</name>
<organism evidence="2 3">
    <name type="scientific">Parascaris univalens</name>
    <name type="common">Nematode worm</name>
    <dbReference type="NCBI Taxonomy" id="6257"/>
    <lineage>
        <taxon>Eukaryota</taxon>
        <taxon>Metazoa</taxon>
        <taxon>Ecdysozoa</taxon>
        <taxon>Nematoda</taxon>
        <taxon>Chromadorea</taxon>
        <taxon>Rhabditida</taxon>
        <taxon>Spirurina</taxon>
        <taxon>Ascaridomorpha</taxon>
        <taxon>Ascaridoidea</taxon>
        <taxon>Ascarididae</taxon>
        <taxon>Parascaris</taxon>
    </lineage>
</organism>
<dbReference type="WBParaSite" id="PgB21_g044_t03">
    <property type="protein sequence ID" value="PgB21_g044_t03"/>
    <property type="gene ID" value="PgB21_g044"/>
</dbReference>
<dbReference type="AlphaFoldDB" id="A0A914ZTW2"/>
<feature type="transmembrane region" description="Helical" evidence="1">
    <location>
        <begin position="5"/>
        <end position="23"/>
    </location>
</feature>
<feature type="transmembrane region" description="Helical" evidence="1">
    <location>
        <begin position="107"/>
        <end position="130"/>
    </location>
</feature>
<protein>
    <submittedName>
        <fullName evidence="3 4">Uncharacterized protein</fullName>
    </submittedName>
</protein>
<keyword evidence="2" id="KW-1185">Reference proteome</keyword>
<dbReference type="Proteomes" id="UP000887569">
    <property type="component" value="Unplaced"/>
</dbReference>